<accession>A0A101M337</accession>
<reference evidence="1" key="1">
    <citation type="journal article" date="2015" name="Genome Biol. Evol.">
        <title>Organellar Genomes of White Spruce (Picea glauca): Assembly and Annotation.</title>
        <authorList>
            <person name="Jackman S.D."/>
            <person name="Warren R.L."/>
            <person name="Gibb E.A."/>
            <person name="Vandervalk B.P."/>
            <person name="Mohamadi H."/>
            <person name="Chu J."/>
            <person name="Raymond A."/>
            <person name="Pleasance S."/>
            <person name="Coope R."/>
            <person name="Wildung M.R."/>
            <person name="Ritland C.E."/>
            <person name="Bousquet J."/>
            <person name="Jones S.J."/>
            <person name="Bohlmann J."/>
            <person name="Birol I."/>
        </authorList>
    </citation>
    <scope>NUCLEOTIDE SEQUENCE [LARGE SCALE GENOMIC DNA]</scope>
    <source>
        <tissue evidence="1">Flushing bud</tissue>
    </source>
</reference>
<dbReference type="AlphaFoldDB" id="A0A101M337"/>
<evidence type="ECO:0000313" key="1">
    <source>
        <dbReference type="EMBL" id="KUM50171.1"/>
    </source>
</evidence>
<protein>
    <submittedName>
        <fullName evidence="1">Uncharacterized protein</fullName>
    </submittedName>
</protein>
<gene>
    <name evidence="1" type="ORF">ABT39_MTgene14</name>
</gene>
<sequence length="51" mass="5815">MSRIRNMQYRASPLPLLNKDKLSRALLPQESASHFLRFDETSPIDSPTSPT</sequence>
<comment type="caution">
    <text evidence="1">The sequence shown here is derived from an EMBL/GenBank/DDBJ whole genome shotgun (WGS) entry which is preliminary data.</text>
</comment>
<organism evidence="1">
    <name type="scientific">Picea glauca</name>
    <name type="common">White spruce</name>
    <name type="synonym">Pinus glauca</name>
    <dbReference type="NCBI Taxonomy" id="3330"/>
    <lineage>
        <taxon>Eukaryota</taxon>
        <taxon>Viridiplantae</taxon>
        <taxon>Streptophyta</taxon>
        <taxon>Embryophyta</taxon>
        <taxon>Tracheophyta</taxon>
        <taxon>Spermatophyta</taxon>
        <taxon>Pinopsida</taxon>
        <taxon>Pinidae</taxon>
        <taxon>Conifers I</taxon>
        <taxon>Pinales</taxon>
        <taxon>Pinaceae</taxon>
        <taxon>Picea</taxon>
    </lineage>
</organism>
<geneLocation type="mitochondrion" evidence="1"/>
<keyword evidence="1" id="KW-0496">Mitochondrion</keyword>
<proteinExistence type="predicted"/>
<dbReference type="EMBL" id="LKAM01000001">
    <property type="protein sequence ID" value="KUM50171.1"/>
    <property type="molecule type" value="Genomic_DNA"/>
</dbReference>
<name>A0A101M337_PICGL</name>